<protein>
    <submittedName>
        <fullName evidence="2">Uncharacterized protein</fullName>
    </submittedName>
</protein>
<gene>
    <name evidence="2" type="ORF">NPIL_703801</name>
</gene>
<name>A0A8X6R0K1_NEPPI</name>
<evidence type="ECO:0000256" key="1">
    <source>
        <dbReference type="SAM" id="MobiDB-lite"/>
    </source>
</evidence>
<comment type="caution">
    <text evidence="2">The sequence shown here is derived from an EMBL/GenBank/DDBJ whole genome shotgun (WGS) entry which is preliminary data.</text>
</comment>
<sequence>MYKGKNADYKPSPVIHPWTLMERGGTFFTLLSPYQATYVTFITFIQRLPKAGMWANRETLLHSLKNSIQFHFFPKISTIALNLNRIPQPIPLNTQIGTIHPSPPTLNKEHSCNRRESSTNPIEIPEPTCPIHSVEEGRFSKWCYTTPTHVPQKLGIYPPTPITRSLREEAAPLFAHGARIPRWARLAWRQSCLWTGTLSGGPLVAPDTEMKQFTWRLELRIN</sequence>
<feature type="compositionally biased region" description="Basic and acidic residues" evidence="1">
    <location>
        <begin position="107"/>
        <end position="117"/>
    </location>
</feature>
<organism evidence="2 3">
    <name type="scientific">Nephila pilipes</name>
    <name type="common">Giant wood spider</name>
    <name type="synonym">Nephila maculata</name>
    <dbReference type="NCBI Taxonomy" id="299642"/>
    <lineage>
        <taxon>Eukaryota</taxon>
        <taxon>Metazoa</taxon>
        <taxon>Ecdysozoa</taxon>
        <taxon>Arthropoda</taxon>
        <taxon>Chelicerata</taxon>
        <taxon>Arachnida</taxon>
        <taxon>Araneae</taxon>
        <taxon>Araneomorphae</taxon>
        <taxon>Entelegynae</taxon>
        <taxon>Araneoidea</taxon>
        <taxon>Nephilidae</taxon>
        <taxon>Nephila</taxon>
    </lineage>
</organism>
<dbReference type="AlphaFoldDB" id="A0A8X6R0K1"/>
<keyword evidence="3" id="KW-1185">Reference proteome</keyword>
<proteinExistence type="predicted"/>
<evidence type="ECO:0000313" key="3">
    <source>
        <dbReference type="Proteomes" id="UP000887013"/>
    </source>
</evidence>
<dbReference type="EMBL" id="BMAW01036997">
    <property type="protein sequence ID" value="GFU46653.1"/>
    <property type="molecule type" value="Genomic_DNA"/>
</dbReference>
<dbReference type="Proteomes" id="UP000887013">
    <property type="component" value="Unassembled WGS sequence"/>
</dbReference>
<accession>A0A8X6R0K1</accession>
<evidence type="ECO:0000313" key="2">
    <source>
        <dbReference type="EMBL" id="GFU46653.1"/>
    </source>
</evidence>
<feature type="region of interest" description="Disordered" evidence="1">
    <location>
        <begin position="103"/>
        <end position="126"/>
    </location>
</feature>
<reference evidence="2" key="1">
    <citation type="submission" date="2020-08" db="EMBL/GenBank/DDBJ databases">
        <title>Multicomponent nature underlies the extraordinary mechanical properties of spider dragline silk.</title>
        <authorList>
            <person name="Kono N."/>
            <person name="Nakamura H."/>
            <person name="Mori M."/>
            <person name="Yoshida Y."/>
            <person name="Ohtoshi R."/>
            <person name="Malay A.D."/>
            <person name="Moran D.A.P."/>
            <person name="Tomita M."/>
            <person name="Numata K."/>
            <person name="Arakawa K."/>
        </authorList>
    </citation>
    <scope>NUCLEOTIDE SEQUENCE</scope>
</reference>